<comment type="subcellular location">
    <subcellularLocation>
        <location evidence="1">Mitochondrion inner membrane</location>
        <topology evidence="1">Multi-pass membrane protein</topology>
    </subcellularLocation>
</comment>
<evidence type="ECO:0000313" key="16">
    <source>
        <dbReference type="Proteomes" id="UP000279236"/>
    </source>
</evidence>
<evidence type="ECO:0000256" key="7">
    <source>
        <dbReference type="ARBA" id="ARBA00022792"/>
    </source>
</evidence>
<keyword evidence="6" id="KW-0677">Repeat</keyword>
<keyword evidence="7" id="KW-0999">Mitochondrion inner membrane</keyword>
<evidence type="ECO:0000256" key="10">
    <source>
        <dbReference type="ARBA" id="ARBA00023128"/>
    </source>
</evidence>
<dbReference type="RefSeq" id="XP_028479937.1">
    <property type="nucleotide sequence ID" value="XM_028616080.1"/>
</dbReference>
<keyword evidence="9" id="KW-1133">Transmembrane helix</keyword>
<feature type="repeat" description="Solcar" evidence="12">
    <location>
        <begin position="329"/>
        <end position="426"/>
    </location>
</feature>
<dbReference type="PROSITE" id="PS00018">
    <property type="entry name" value="EF_HAND_1"/>
    <property type="match status" value="1"/>
</dbReference>
<comment type="similarity">
    <text evidence="2">Belongs to the mitochondrial carrier (TC 2.A.29) family.</text>
</comment>
<dbReference type="PRINTS" id="PR00926">
    <property type="entry name" value="MITOCARRIER"/>
</dbReference>
<keyword evidence="16" id="KW-1185">Reference proteome</keyword>
<feature type="repeat" description="Solcar" evidence="12">
    <location>
        <begin position="440"/>
        <end position="527"/>
    </location>
</feature>
<dbReference type="SUPFAM" id="SSF103506">
    <property type="entry name" value="Mitochondrial carrier"/>
    <property type="match status" value="1"/>
</dbReference>
<feature type="region of interest" description="Disordered" evidence="13">
    <location>
        <begin position="1"/>
        <end position="53"/>
    </location>
</feature>
<organism evidence="15 16">
    <name type="scientific">Apiotrichum porosum</name>
    <dbReference type="NCBI Taxonomy" id="105984"/>
    <lineage>
        <taxon>Eukaryota</taxon>
        <taxon>Fungi</taxon>
        <taxon>Dikarya</taxon>
        <taxon>Basidiomycota</taxon>
        <taxon>Agaricomycotina</taxon>
        <taxon>Tremellomycetes</taxon>
        <taxon>Trichosporonales</taxon>
        <taxon>Trichosporonaceae</taxon>
        <taxon>Apiotrichum</taxon>
    </lineage>
</organism>
<dbReference type="Gene3D" id="1.50.40.10">
    <property type="entry name" value="Mitochondrial carrier domain"/>
    <property type="match status" value="1"/>
</dbReference>
<feature type="compositionally biased region" description="Low complexity" evidence="13">
    <location>
        <begin position="1"/>
        <end position="28"/>
    </location>
</feature>
<keyword evidence="11 12" id="KW-0472">Membrane</keyword>
<dbReference type="GO" id="GO:0055085">
    <property type="term" value="P:transmembrane transport"/>
    <property type="evidence" value="ECO:0007669"/>
    <property type="project" value="InterPro"/>
</dbReference>
<dbReference type="InterPro" id="IPR023395">
    <property type="entry name" value="MCP_dom_sf"/>
</dbReference>
<comment type="caution">
    <text evidence="15">The sequence shown here is derived from an EMBL/GenBank/DDBJ whole genome shotgun (WGS) entry which is preliminary data.</text>
</comment>
<evidence type="ECO:0000256" key="6">
    <source>
        <dbReference type="ARBA" id="ARBA00022737"/>
    </source>
</evidence>
<evidence type="ECO:0000256" key="5">
    <source>
        <dbReference type="ARBA" id="ARBA00022723"/>
    </source>
</evidence>
<evidence type="ECO:0000256" key="4">
    <source>
        <dbReference type="ARBA" id="ARBA00022692"/>
    </source>
</evidence>
<gene>
    <name evidence="15" type="ORF">EHS24_000245</name>
</gene>
<dbReference type="PROSITE" id="PS50222">
    <property type="entry name" value="EF_HAND_2"/>
    <property type="match status" value="1"/>
</dbReference>
<dbReference type="GO" id="GO:0005509">
    <property type="term" value="F:calcium ion binding"/>
    <property type="evidence" value="ECO:0007669"/>
    <property type="project" value="InterPro"/>
</dbReference>
<evidence type="ECO:0000313" key="15">
    <source>
        <dbReference type="EMBL" id="RSH87729.1"/>
    </source>
</evidence>
<feature type="domain" description="EF-hand" evidence="14">
    <location>
        <begin position="174"/>
        <end position="209"/>
    </location>
</feature>
<evidence type="ECO:0000256" key="12">
    <source>
        <dbReference type="PROSITE-ProRule" id="PRU00282"/>
    </source>
</evidence>
<evidence type="ECO:0000256" key="3">
    <source>
        <dbReference type="ARBA" id="ARBA00022448"/>
    </source>
</evidence>
<dbReference type="AlphaFoldDB" id="A0A427Y9B3"/>
<keyword evidence="10" id="KW-0496">Mitochondrion</keyword>
<reference evidence="15 16" key="1">
    <citation type="submission" date="2018-11" db="EMBL/GenBank/DDBJ databases">
        <title>Genome sequence of Apiotrichum porosum DSM 27194.</title>
        <authorList>
            <person name="Aliyu H."/>
            <person name="Gorte O."/>
            <person name="Ochsenreither K."/>
        </authorList>
    </citation>
    <scope>NUCLEOTIDE SEQUENCE [LARGE SCALE GENOMIC DNA]</scope>
    <source>
        <strain evidence="15 16">DSM 27194</strain>
    </source>
</reference>
<dbReference type="InterPro" id="IPR018108">
    <property type="entry name" value="MCP_transmembrane"/>
</dbReference>
<keyword evidence="8" id="KW-0106">Calcium</keyword>
<feature type="repeat" description="Solcar" evidence="12">
    <location>
        <begin position="537"/>
        <end position="626"/>
    </location>
</feature>
<sequence>MNASASSSSSSSSEAGPSNPSTSSPSPNDNAHYPLLGTSGASLREPPGVDLAPREQPTLADFRIHEGAQVRSAKLRHLWSSLPKLPDIEGDQPTPTQRMRLPGQGTLAALSPERAERLRILYQEELVRRCSENRPDARLWGGADDLQPDSVMDGASEVRDKSVSWKAFRKYLWDQERQLWDMFQELDKNGDGVLDMDEMNTALVQGGVKLSGATVKDIVRLLSGSASGESVTFPEFRDFLLMLPRRATPNEIYKFYQVHKRFSDGRGVARVDKDGDLNPSFPKAPGGPEHSTAAGFLLHYEHTESPVDNLDDAVDVEDEEVYIIDEGRHDAWRFLLAGGVAGGVSRSVTAPFDRLKIYLITSTIQPDPNSKPSPFRAIHTLWSAMGRIYHEGGGVRAFWVGNGLNIVKILPESAIKFVSYEQAKRVLARVVDGVSDPADVSSLSRFIAGGFGGISAQLSIYGLETLKTRIQSETGPAKGWRDVVRVAQSMYAKGGVRSFYRGLGLGLIGVFPYSAIDMGTYESLKNAYLRSTGKDEPEIYAVLSFGALSGSIGAASVYPINLLRTRLQASGSSGHPQQYTGFMDVARQTWRNEGPRGMYKGLLPTLLKVGPAVGVSWIVYEDMKRRLGV</sequence>
<dbReference type="InterPro" id="IPR002048">
    <property type="entry name" value="EF_hand_dom"/>
</dbReference>
<dbReference type="GeneID" id="39584788"/>
<dbReference type="Pfam" id="PF00153">
    <property type="entry name" value="Mito_carr"/>
    <property type="match status" value="3"/>
</dbReference>
<name>A0A427Y9B3_9TREE</name>
<proteinExistence type="inferred from homology"/>
<evidence type="ECO:0000256" key="2">
    <source>
        <dbReference type="ARBA" id="ARBA00006375"/>
    </source>
</evidence>
<dbReference type="SUPFAM" id="SSF47473">
    <property type="entry name" value="EF-hand"/>
    <property type="match status" value="1"/>
</dbReference>
<dbReference type="FunFam" id="1.50.40.10:FF:000016">
    <property type="entry name" value="Solute carrier family 25 member 23"/>
    <property type="match status" value="1"/>
</dbReference>
<dbReference type="InterPro" id="IPR002067">
    <property type="entry name" value="MCP"/>
</dbReference>
<dbReference type="PROSITE" id="PS50920">
    <property type="entry name" value="SOLCAR"/>
    <property type="match status" value="3"/>
</dbReference>
<keyword evidence="3" id="KW-0813">Transport</keyword>
<dbReference type="PANTHER" id="PTHR24089">
    <property type="entry name" value="SOLUTE CARRIER FAMILY 25"/>
    <property type="match status" value="1"/>
</dbReference>
<dbReference type="InterPro" id="IPR018247">
    <property type="entry name" value="EF_Hand_1_Ca_BS"/>
</dbReference>
<evidence type="ECO:0000256" key="8">
    <source>
        <dbReference type="ARBA" id="ARBA00022837"/>
    </source>
</evidence>
<evidence type="ECO:0000256" key="1">
    <source>
        <dbReference type="ARBA" id="ARBA00004448"/>
    </source>
</evidence>
<evidence type="ECO:0000256" key="11">
    <source>
        <dbReference type="ARBA" id="ARBA00023136"/>
    </source>
</evidence>
<dbReference type="OrthoDB" id="270584at2759"/>
<evidence type="ECO:0000256" key="9">
    <source>
        <dbReference type="ARBA" id="ARBA00022989"/>
    </source>
</evidence>
<dbReference type="EMBL" id="RSCE01000001">
    <property type="protein sequence ID" value="RSH87729.1"/>
    <property type="molecule type" value="Genomic_DNA"/>
</dbReference>
<evidence type="ECO:0000256" key="13">
    <source>
        <dbReference type="SAM" id="MobiDB-lite"/>
    </source>
</evidence>
<dbReference type="InterPro" id="IPR011992">
    <property type="entry name" value="EF-hand-dom_pair"/>
</dbReference>
<keyword evidence="4 12" id="KW-0812">Transmembrane</keyword>
<dbReference type="Proteomes" id="UP000279236">
    <property type="component" value="Unassembled WGS sequence"/>
</dbReference>
<protein>
    <recommendedName>
        <fullName evidence="14">EF-hand domain-containing protein</fullName>
    </recommendedName>
</protein>
<evidence type="ECO:0000259" key="14">
    <source>
        <dbReference type="PROSITE" id="PS50222"/>
    </source>
</evidence>
<accession>A0A427Y9B3</accession>
<keyword evidence="5" id="KW-0479">Metal-binding</keyword>
<dbReference type="GO" id="GO:0005743">
    <property type="term" value="C:mitochondrial inner membrane"/>
    <property type="evidence" value="ECO:0007669"/>
    <property type="project" value="UniProtKB-SubCell"/>
</dbReference>
<dbReference type="Gene3D" id="1.10.238.10">
    <property type="entry name" value="EF-hand"/>
    <property type="match status" value="1"/>
</dbReference>
<dbReference type="STRING" id="105984.A0A427Y9B3"/>